<dbReference type="InterPro" id="IPR003593">
    <property type="entry name" value="AAA+_ATPase"/>
</dbReference>
<keyword evidence="4" id="KW-0547">Nucleotide-binding</keyword>
<dbReference type="PANTHER" id="PTHR15184">
    <property type="entry name" value="ATP SYNTHASE"/>
    <property type="match status" value="1"/>
</dbReference>
<evidence type="ECO:0000256" key="9">
    <source>
        <dbReference type="ARBA" id="ARBA00023196"/>
    </source>
</evidence>
<evidence type="ECO:0000256" key="7">
    <source>
        <dbReference type="ARBA" id="ARBA00023065"/>
    </source>
</evidence>
<dbReference type="Gene3D" id="1.10.1140.10">
    <property type="entry name" value="Bovine Mitochondrial F1-atpase, Atp Synthase Beta Chain, Chain D, domain 3"/>
    <property type="match status" value="1"/>
</dbReference>
<keyword evidence="6" id="KW-1278">Translocase</keyword>
<dbReference type="STRING" id="1469948.GCA_000732725_02748"/>
<evidence type="ECO:0000256" key="4">
    <source>
        <dbReference type="ARBA" id="ARBA00022741"/>
    </source>
</evidence>
<dbReference type="GO" id="GO:0046933">
    <property type="term" value="F:proton-transporting ATP synthase activity, rotational mechanism"/>
    <property type="evidence" value="ECO:0007669"/>
    <property type="project" value="TreeGrafter"/>
</dbReference>
<evidence type="ECO:0000256" key="10">
    <source>
        <dbReference type="ARBA" id="ARBA00023310"/>
    </source>
</evidence>
<dbReference type="SMART" id="SM00382">
    <property type="entry name" value="AAA"/>
    <property type="match status" value="1"/>
</dbReference>
<comment type="subcellular location">
    <subcellularLocation>
        <location evidence="1">Membrane</location>
    </subcellularLocation>
</comment>
<dbReference type="Pfam" id="PF22919">
    <property type="entry name" value="ATP-synt_VA_C"/>
    <property type="match status" value="1"/>
</dbReference>
<gene>
    <name evidence="12" type="ORF">EDD76_10121</name>
</gene>
<keyword evidence="7" id="KW-0406">Ion transport</keyword>
<accession>A0A4R1R5W0</accession>
<keyword evidence="5" id="KW-0067">ATP-binding</keyword>
<evidence type="ECO:0000256" key="2">
    <source>
        <dbReference type="ARBA" id="ARBA00008936"/>
    </source>
</evidence>
<dbReference type="InterPro" id="IPR027417">
    <property type="entry name" value="P-loop_NTPase"/>
</dbReference>
<evidence type="ECO:0000256" key="5">
    <source>
        <dbReference type="ARBA" id="ARBA00022840"/>
    </source>
</evidence>
<organism evidence="12 13">
    <name type="scientific">Kineothrix alysoides</name>
    <dbReference type="NCBI Taxonomy" id="1469948"/>
    <lineage>
        <taxon>Bacteria</taxon>
        <taxon>Bacillati</taxon>
        <taxon>Bacillota</taxon>
        <taxon>Clostridia</taxon>
        <taxon>Lachnospirales</taxon>
        <taxon>Lachnospiraceae</taxon>
        <taxon>Kineothrix</taxon>
    </lineage>
</organism>
<name>A0A4R1R5W0_9FIRM</name>
<dbReference type="InterPro" id="IPR024034">
    <property type="entry name" value="ATPase_F1/V1_b/a_C"/>
</dbReference>
<evidence type="ECO:0000256" key="8">
    <source>
        <dbReference type="ARBA" id="ARBA00023136"/>
    </source>
</evidence>
<dbReference type="OrthoDB" id="9803053at2"/>
<dbReference type="SUPFAM" id="SSF47917">
    <property type="entry name" value="C-terminal domain of alpha and beta subunits of F1 ATP synthase"/>
    <property type="match status" value="1"/>
</dbReference>
<keyword evidence="10" id="KW-0066">ATP synthesis</keyword>
<keyword evidence="9" id="KW-0139">CF(1)</keyword>
<dbReference type="EMBL" id="SLUO01000001">
    <property type="protein sequence ID" value="TCL60924.1"/>
    <property type="molecule type" value="Genomic_DNA"/>
</dbReference>
<protein>
    <submittedName>
        <fullName evidence="12">F-type H+-transporting ATPase subunit beta</fullName>
    </submittedName>
</protein>
<dbReference type="GO" id="GO:0005524">
    <property type="term" value="F:ATP binding"/>
    <property type="evidence" value="ECO:0007669"/>
    <property type="project" value="UniProtKB-KW"/>
</dbReference>
<evidence type="ECO:0000259" key="11">
    <source>
        <dbReference type="SMART" id="SM00382"/>
    </source>
</evidence>
<dbReference type="AlphaFoldDB" id="A0A4R1R5W0"/>
<evidence type="ECO:0000313" key="13">
    <source>
        <dbReference type="Proteomes" id="UP000295718"/>
    </source>
</evidence>
<dbReference type="Gene3D" id="3.40.50.300">
    <property type="entry name" value="P-loop containing nucleotide triphosphate hydrolases"/>
    <property type="match status" value="1"/>
</dbReference>
<dbReference type="GO" id="GO:0045259">
    <property type="term" value="C:proton-transporting ATP synthase complex"/>
    <property type="evidence" value="ECO:0007669"/>
    <property type="project" value="UniProtKB-KW"/>
</dbReference>
<dbReference type="InterPro" id="IPR000194">
    <property type="entry name" value="ATPase_F1/V1/A1_a/bsu_nucl-bd"/>
</dbReference>
<keyword evidence="3" id="KW-0813">Transport</keyword>
<dbReference type="SUPFAM" id="SSF52540">
    <property type="entry name" value="P-loop containing nucleoside triphosphate hydrolases"/>
    <property type="match status" value="1"/>
</dbReference>
<dbReference type="InterPro" id="IPR055190">
    <property type="entry name" value="ATP-synt_VA_C"/>
</dbReference>
<reference evidence="12 13" key="1">
    <citation type="submission" date="2019-03" db="EMBL/GenBank/DDBJ databases">
        <title>Genomic Encyclopedia of Type Strains, Phase IV (KMG-IV): sequencing the most valuable type-strain genomes for metagenomic binning, comparative biology and taxonomic classification.</title>
        <authorList>
            <person name="Goeker M."/>
        </authorList>
    </citation>
    <scope>NUCLEOTIDE SEQUENCE [LARGE SCALE GENOMIC DNA]</scope>
    <source>
        <strain evidence="12 13">DSM 100556</strain>
    </source>
</reference>
<keyword evidence="8" id="KW-0472">Membrane</keyword>
<evidence type="ECO:0000256" key="1">
    <source>
        <dbReference type="ARBA" id="ARBA00004370"/>
    </source>
</evidence>
<dbReference type="InterPro" id="IPR050053">
    <property type="entry name" value="ATPase_alpha/beta_chains"/>
</dbReference>
<comment type="caution">
    <text evidence="12">The sequence shown here is derived from an EMBL/GenBank/DDBJ whole genome shotgun (WGS) entry which is preliminary data.</text>
</comment>
<proteinExistence type="inferred from homology"/>
<feature type="domain" description="AAA+ ATPase" evidence="11">
    <location>
        <begin position="142"/>
        <end position="327"/>
    </location>
</feature>
<sequence>MSDVFVGKIISISELNVSILVNDEKVKYHDILYAVNNGKRIEFEVAEEDGKVVSAIPFQSVVGLKKGIDVFKAPRGLEIQYSDEILGKVFDSYGNLIDDNKIENISTKNVYSRNVSLEEINLKGGILWTGIKVLDFFAPMQKGYKMGLLGGAGVGKTVLIKELINNVYKGLNSNSVFVGVGERSREGKELYDEMREANLLDKMAVVFGQMGENSAARSKAIFSGLTLAEYLRDEKEQDVLLFIDNIYRHVQAMSEINAELSRIPIENGYPANINTAISQVEERINSTEKGSITSFQAIYIPADDITDQAVQTITTHLDGQIVLDRKVAEKGLYPAVDVFSTQSKLIDIEKIGERHYQLVEEALRYYSRYQELEEIIAVLGIEELSISDTNVFYRTRKLRNYFTQPMFVAENYTGIAGEFVDIDDILDDVENILSGKYDDYDEINFLYIGKFNGR</sequence>
<comment type="similarity">
    <text evidence="2">Belongs to the ATPase alpha/beta chains family.</text>
</comment>
<dbReference type="PANTHER" id="PTHR15184:SF71">
    <property type="entry name" value="ATP SYNTHASE SUBUNIT BETA, MITOCHONDRIAL"/>
    <property type="match status" value="1"/>
</dbReference>
<dbReference type="RefSeq" id="WP_031391424.1">
    <property type="nucleotide sequence ID" value="NZ_JPNB01000002.1"/>
</dbReference>
<dbReference type="Proteomes" id="UP000295718">
    <property type="component" value="Unassembled WGS sequence"/>
</dbReference>
<keyword evidence="13" id="KW-1185">Reference proteome</keyword>
<dbReference type="Pfam" id="PF00006">
    <property type="entry name" value="ATP-synt_ab"/>
    <property type="match status" value="1"/>
</dbReference>
<evidence type="ECO:0000313" key="12">
    <source>
        <dbReference type="EMBL" id="TCL60924.1"/>
    </source>
</evidence>
<evidence type="ECO:0000256" key="3">
    <source>
        <dbReference type="ARBA" id="ARBA00022448"/>
    </source>
</evidence>
<evidence type="ECO:0000256" key="6">
    <source>
        <dbReference type="ARBA" id="ARBA00022967"/>
    </source>
</evidence>